<name>A0A5R9EI08_9ACTN</name>
<feature type="domain" description="Colicin E3-like ribonuclease" evidence="2">
    <location>
        <begin position="44"/>
        <end position="96"/>
    </location>
</feature>
<dbReference type="InterPro" id="IPR036725">
    <property type="entry name" value="ColE3_ribonuclease_sf"/>
</dbReference>
<evidence type="ECO:0000256" key="1">
    <source>
        <dbReference type="SAM" id="MobiDB-lite"/>
    </source>
</evidence>
<dbReference type="Gene3D" id="3.10.380.10">
    <property type="entry name" value="Colicin E3-like ribonuclease domain"/>
    <property type="match status" value="1"/>
</dbReference>
<protein>
    <recommendedName>
        <fullName evidence="2">Colicin E3-like ribonuclease domain-containing protein</fullName>
    </recommendedName>
</protein>
<proteinExistence type="predicted"/>
<dbReference type="GO" id="GO:0003723">
    <property type="term" value="F:RNA binding"/>
    <property type="evidence" value="ECO:0007669"/>
    <property type="project" value="InterPro"/>
</dbReference>
<dbReference type="OrthoDB" id="582519at2"/>
<dbReference type="SUPFAM" id="SSF63840">
    <property type="entry name" value="Ribonuclease domain of colicin E3"/>
    <property type="match status" value="1"/>
</dbReference>
<accession>A0A5R9EI08</accession>
<evidence type="ECO:0000259" key="2">
    <source>
        <dbReference type="Pfam" id="PF09000"/>
    </source>
</evidence>
<feature type="compositionally biased region" description="Basic residues" evidence="1">
    <location>
        <begin position="1"/>
        <end position="14"/>
    </location>
</feature>
<dbReference type="AlphaFoldDB" id="A0A5R9EI08"/>
<dbReference type="Proteomes" id="UP000305921">
    <property type="component" value="Unassembled WGS sequence"/>
</dbReference>
<organism evidence="3 4">
    <name type="scientific">Streptomyces marianii</name>
    <dbReference type="NCBI Taxonomy" id="1817406"/>
    <lineage>
        <taxon>Bacteria</taxon>
        <taxon>Bacillati</taxon>
        <taxon>Actinomycetota</taxon>
        <taxon>Actinomycetes</taxon>
        <taxon>Kitasatosporales</taxon>
        <taxon>Streptomycetaceae</taxon>
        <taxon>Streptomyces</taxon>
    </lineage>
</organism>
<evidence type="ECO:0000313" key="3">
    <source>
        <dbReference type="EMBL" id="TLQ48509.1"/>
    </source>
</evidence>
<sequence>MHRRRRCRLVRRRLGCGTPRGSGQKLRHTEGHHRAGRGSGHPQSLPNASKAEPKTPVRGGGGLRKRWKDPKGDLDEWDSRHGAVEKYNKRGKQQSSLGRPANRPARRPVS</sequence>
<keyword evidence="4" id="KW-1185">Reference proteome</keyword>
<gene>
    <name evidence="3" type="ORF">FEF34_27830</name>
</gene>
<evidence type="ECO:0000313" key="4">
    <source>
        <dbReference type="Proteomes" id="UP000305921"/>
    </source>
</evidence>
<dbReference type="GO" id="GO:0043022">
    <property type="term" value="F:ribosome binding"/>
    <property type="evidence" value="ECO:0007669"/>
    <property type="project" value="InterPro"/>
</dbReference>
<dbReference type="GO" id="GO:0016788">
    <property type="term" value="F:hydrolase activity, acting on ester bonds"/>
    <property type="evidence" value="ECO:0007669"/>
    <property type="project" value="InterPro"/>
</dbReference>
<dbReference type="InterPro" id="IPR009105">
    <property type="entry name" value="Colicin_E3_ribonuclease"/>
</dbReference>
<dbReference type="EMBL" id="VAWE01000001">
    <property type="protein sequence ID" value="TLQ48509.1"/>
    <property type="molecule type" value="Genomic_DNA"/>
</dbReference>
<dbReference type="Pfam" id="PF09000">
    <property type="entry name" value="Cytotoxic"/>
    <property type="match status" value="1"/>
</dbReference>
<feature type="region of interest" description="Disordered" evidence="1">
    <location>
        <begin position="1"/>
        <end position="110"/>
    </location>
</feature>
<comment type="caution">
    <text evidence="3">The sequence shown here is derived from an EMBL/GenBank/DDBJ whole genome shotgun (WGS) entry which is preliminary data.</text>
</comment>
<feature type="compositionally biased region" description="Basic and acidic residues" evidence="1">
    <location>
        <begin position="69"/>
        <end position="88"/>
    </location>
</feature>
<reference evidence="3 4" key="1">
    <citation type="submission" date="2019-05" db="EMBL/GenBank/DDBJ databases">
        <title>Streptomyces marianii sp. nov., a novel marine actinomycete from southern coast of India.</title>
        <authorList>
            <person name="Iniyan A.M."/>
            <person name="Wink J."/>
            <person name="Ramprasad E."/>
            <person name="Ramana C.V."/>
            <person name="Bunk B."/>
            <person name="Sproer C."/>
            <person name="Joseph F.-J.R.S."/>
            <person name="Vincent S.G.P."/>
        </authorList>
    </citation>
    <scope>NUCLEOTIDE SEQUENCE [LARGE SCALE GENOMIC DNA]</scope>
    <source>
        <strain evidence="3 4">ICN19</strain>
    </source>
</reference>